<accession>A0ACC1M0H1</accession>
<feature type="non-terminal residue" evidence="1">
    <location>
        <position position="1"/>
    </location>
</feature>
<name>A0ACC1M0H1_9FUNG</name>
<evidence type="ECO:0000313" key="1">
    <source>
        <dbReference type="EMBL" id="KAJ2890524.1"/>
    </source>
</evidence>
<gene>
    <name evidence="1" type="ORF">IWW38_004086</name>
</gene>
<sequence length="547" mass="59896">CYSSRIALWIHYCNQCSNGDVTVTGPRLADYVEWMVSSGAAERIRQGTTHIQQVLRNQLQGVICYWRIQNDDRADAADPRKSHVFLAKWHDIVQRYPRDRPSRRSEPIYGAQLPGAHSEAVIRPSPHAGAATSNNWRPAISRPSGGAGSRPIASAVQIQQQQHHHQQSLHRHRYPSTTHSPVSNGFVHGSPQPSGRASNSHLPRAGGFNGHPIAPNKYIAPQSASNAAPGNATEVSRMSSVSLEYEDESRAGTEERISSYQRAPPGRPNGHIPQQVPKSDASLLMPEQNHRGEFPDEMPIWEPDLRKVPEGYLLVSEEVAALNLRQLEINNVQQSQARAFYNLGLASWLSVEQRLALTLADVFMDDNSNLPIQEQQFLLPLPHAASPQPAVQRDELVVQVAGVSGEENAVHSSAPASPDRNGDGVVARKAESLPSLSPAPEAQDSSEEKAPAAGLALAATVSSARTMSVAICSPNGGTHSGMTQILRHSNPLLCTWSALAIMFFRKWHVANEPTPDFESTQWLSEKLFTQDFDLAFKIACKDISSDM</sequence>
<protein>
    <submittedName>
        <fullName evidence="1">Uncharacterized protein</fullName>
    </submittedName>
</protein>
<evidence type="ECO:0000313" key="2">
    <source>
        <dbReference type="Proteomes" id="UP001139981"/>
    </source>
</evidence>
<dbReference type="EMBL" id="JANBVB010001319">
    <property type="protein sequence ID" value="KAJ2890524.1"/>
    <property type="molecule type" value="Genomic_DNA"/>
</dbReference>
<proteinExistence type="predicted"/>
<keyword evidence="2" id="KW-1185">Reference proteome</keyword>
<dbReference type="Proteomes" id="UP001139981">
    <property type="component" value="Unassembled WGS sequence"/>
</dbReference>
<organism evidence="1 2">
    <name type="scientific">Coemansia aciculifera</name>
    <dbReference type="NCBI Taxonomy" id="417176"/>
    <lineage>
        <taxon>Eukaryota</taxon>
        <taxon>Fungi</taxon>
        <taxon>Fungi incertae sedis</taxon>
        <taxon>Zoopagomycota</taxon>
        <taxon>Kickxellomycotina</taxon>
        <taxon>Kickxellomycetes</taxon>
        <taxon>Kickxellales</taxon>
        <taxon>Kickxellaceae</taxon>
        <taxon>Coemansia</taxon>
    </lineage>
</organism>
<reference evidence="1" key="1">
    <citation type="submission" date="2022-07" db="EMBL/GenBank/DDBJ databases">
        <title>Phylogenomic reconstructions and comparative analyses of Kickxellomycotina fungi.</title>
        <authorList>
            <person name="Reynolds N.K."/>
            <person name="Stajich J.E."/>
            <person name="Barry K."/>
            <person name="Grigoriev I.V."/>
            <person name="Crous P."/>
            <person name="Smith M.E."/>
        </authorList>
    </citation>
    <scope>NUCLEOTIDE SEQUENCE</scope>
    <source>
        <strain evidence="1">CBS 190363</strain>
    </source>
</reference>
<comment type="caution">
    <text evidence="1">The sequence shown here is derived from an EMBL/GenBank/DDBJ whole genome shotgun (WGS) entry which is preliminary data.</text>
</comment>